<evidence type="ECO:0000256" key="1">
    <source>
        <dbReference type="ARBA" id="ARBA00022448"/>
    </source>
</evidence>
<dbReference type="InterPro" id="IPR009050">
    <property type="entry name" value="Globin-like_sf"/>
</dbReference>
<accession>A0A0F9RTF2</accession>
<dbReference type="SUPFAM" id="SSF46458">
    <property type="entry name" value="Globin-like"/>
    <property type="match status" value="1"/>
</dbReference>
<dbReference type="InterPro" id="IPR001486">
    <property type="entry name" value="Hemoglobin_trunc"/>
</dbReference>
<reference evidence="5" key="1">
    <citation type="journal article" date="2015" name="Nature">
        <title>Complex archaea that bridge the gap between prokaryotes and eukaryotes.</title>
        <authorList>
            <person name="Spang A."/>
            <person name="Saw J.H."/>
            <person name="Jorgensen S.L."/>
            <person name="Zaremba-Niedzwiedzka K."/>
            <person name="Martijn J."/>
            <person name="Lind A.E."/>
            <person name="van Eijk R."/>
            <person name="Schleper C."/>
            <person name="Guy L."/>
            <person name="Ettema T.J."/>
        </authorList>
    </citation>
    <scope>NUCLEOTIDE SEQUENCE</scope>
</reference>
<proteinExistence type="predicted"/>
<keyword evidence="3" id="KW-0479">Metal-binding</keyword>
<keyword evidence="4" id="KW-0408">Iron</keyword>
<dbReference type="GO" id="GO:0046872">
    <property type="term" value="F:metal ion binding"/>
    <property type="evidence" value="ECO:0007669"/>
    <property type="project" value="UniProtKB-KW"/>
</dbReference>
<evidence type="ECO:0000256" key="3">
    <source>
        <dbReference type="ARBA" id="ARBA00022723"/>
    </source>
</evidence>
<dbReference type="InterPro" id="IPR012292">
    <property type="entry name" value="Globin/Proto"/>
</dbReference>
<dbReference type="AlphaFoldDB" id="A0A0F9RTF2"/>
<evidence type="ECO:0000256" key="4">
    <source>
        <dbReference type="ARBA" id="ARBA00023004"/>
    </source>
</evidence>
<dbReference type="Gene3D" id="1.10.490.10">
    <property type="entry name" value="Globins"/>
    <property type="match status" value="1"/>
</dbReference>
<keyword evidence="2" id="KW-0349">Heme</keyword>
<gene>
    <name evidence="5" type="ORF">LCGC14_0539000</name>
</gene>
<keyword evidence="1" id="KW-0813">Transport</keyword>
<dbReference type="GO" id="GO:0019825">
    <property type="term" value="F:oxygen binding"/>
    <property type="evidence" value="ECO:0007669"/>
    <property type="project" value="InterPro"/>
</dbReference>
<evidence type="ECO:0000256" key="2">
    <source>
        <dbReference type="ARBA" id="ARBA00022617"/>
    </source>
</evidence>
<comment type="caution">
    <text evidence="5">The sequence shown here is derived from an EMBL/GenBank/DDBJ whole genome shotgun (WGS) entry which is preliminary data.</text>
</comment>
<dbReference type="EMBL" id="LAZR01000716">
    <property type="protein sequence ID" value="KKN59745.1"/>
    <property type="molecule type" value="Genomic_DNA"/>
</dbReference>
<dbReference type="GO" id="GO:0020037">
    <property type="term" value="F:heme binding"/>
    <property type="evidence" value="ECO:0007669"/>
    <property type="project" value="InterPro"/>
</dbReference>
<evidence type="ECO:0000313" key="5">
    <source>
        <dbReference type="EMBL" id="KKN59745.1"/>
    </source>
</evidence>
<dbReference type="Pfam" id="PF01152">
    <property type="entry name" value="Bac_globin"/>
    <property type="match status" value="1"/>
</dbReference>
<sequence length="120" mass="13469">MTGISTVNINNKKSKQWLYDAVGGQDGIIIVVNLFYDFVESTPEGRPVAKLHLRGHGIAHARIELVNFLSGFLGGPSLFEARDSWMACMEMAMTQLDYDDELKQRLTENFLVIATLLINH</sequence>
<organism evidence="5">
    <name type="scientific">marine sediment metagenome</name>
    <dbReference type="NCBI Taxonomy" id="412755"/>
    <lineage>
        <taxon>unclassified sequences</taxon>
        <taxon>metagenomes</taxon>
        <taxon>ecological metagenomes</taxon>
    </lineage>
</organism>
<protein>
    <submittedName>
        <fullName evidence="5">Uncharacterized protein</fullName>
    </submittedName>
</protein>
<name>A0A0F9RTF2_9ZZZZ</name>